<reference evidence="1" key="1">
    <citation type="submission" date="2020-05" db="EMBL/GenBank/DDBJ databases">
        <title>Large-scale comparative analyses of tick genomes elucidate their genetic diversity and vector capacities.</title>
        <authorList>
            <person name="Jia N."/>
            <person name="Wang J."/>
            <person name="Shi W."/>
            <person name="Du L."/>
            <person name="Sun Y."/>
            <person name="Zhan W."/>
            <person name="Jiang J."/>
            <person name="Wang Q."/>
            <person name="Zhang B."/>
            <person name="Ji P."/>
            <person name="Sakyi L.B."/>
            <person name="Cui X."/>
            <person name="Yuan T."/>
            <person name="Jiang B."/>
            <person name="Yang W."/>
            <person name="Lam T.T.-Y."/>
            <person name="Chang Q."/>
            <person name="Ding S."/>
            <person name="Wang X."/>
            <person name="Zhu J."/>
            <person name="Ruan X."/>
            <person name="Zhao L."/>
            <person name="Wei J."/>
            <person name="Que T."/>
            <person name="Du C."/>
            <person name="Cheng J."/>
            <person name="Dai P."/>
            <person name="Han X."/>
            <person name="Huang E."/>
            <person name="Gao Y."/>
            <person name="Liu J."/>
            <person name="Shao H."/>
            <person name="Ye R."/>
            <person name="Li L."/>
            <person name="Wei W."/>
            <person name="Wang X."/>
            <person name="Wang C."/>
            <person name="Yang T."/>
            <person name="Huo Q."/>
            <person name="Li W."/>
            <person name="Guo W."/>
            <person name="Chen H."/>
            <person name="Zhou L."/>
            <person name="Ni X."/>
            <person name="Tian J."/>
            <person name="Zhou Y."/>
            <person name="Sheng Y."/>
            <person name="Liu T."/>
            <person name="Pan Y."/>
            <person name="Xia L."/>
            <person name="Li J."/>
            <person name="Zhao F."/>
            <person name="Cao W."/>
        </authorList>
    </citation>
    <scope>NUCLEOTIDE SEQUENCE</scope>
    <source>
        <strain evidence="1">Hyas-2018</strain>
    </source>
</reference>
<gene>
    <name evidence="1" type="ORF">HPB50_024285</name>
</gene>
<sequence length="516" mass="55524">MPLPDGDNDRVYLAGHNERSEAQESRRQPRGPHRGSCLRDSSMTRRHPPRFISQRPAKSRKIADSSTVRGVDSSSCEGDDQPELRSSNTFPAEPVADPGATSLRRTFKGQRLRSRARRTTGAEVAYDARDEGNVKAMHGLGFKDEQARSVKDKHQVAVTVEVHEPRNLGEFPDSPPIVPSWTRDLPQPEFMEDLQRSHSPEARLSDSLCSATGSLASAEVVHVDGAAVHCDAAQVTPGEAAPKKAPTFSKTFPSHDGEPASTAPVPDFKNPLKISSTSMRYSSSHSPVTDEKLDTATIDSSWIAASRTGSGIAVMTADVAKTSSDVASTCVMPYGKILVSFTNMKATSTDSDNRETARALLVLSDSDEGSIPSSGSMSLSFVSSSSSSDPVYRVTDLADLPRLQTNVVAANVETGDGSVVLRLLLPRLTSSATQTDSSRQPASSLTERGTQAQELPEWPCRSGWPLLLKARRSGIGPRGTTDRTSTEDIRNVVMQGTRTTSISTRGGVTWPSQQPL</sequence>
<proteinExistence type="predicted"/>
<dbReference type="Proteomes" id="UP000821845">
    <property type="component" value="Chromosome 7"/>
</dbReference>
<evidence type="ECO:0000313" key="1">
    <source>
        <dbReference type="EMBL" id="KAH6926948.1"/>
    </source>
</evidence>
<organism evidence="1 2">
    <name type="scientific">Hyalomma asiaticum</name>
    <name type="common">Tick</name>
    <dbReference type="NCBI Taxonomy" id="266040"/>
    <lineage>
        <taxon>Eukaryota</taxon>
        <taxon>Metazoa</taxon>
        <taxon>Ecdysozoa</taxon>
        <taxon>Arthropoda</taxon>
        <taxon>Chelicerata</taxon>
        <taxon>Arachnida</taxon>
        <taxon>Acari</taxon>
        <taxon>Parasitiformes</taxon>
        <taxon>Ixodida</taxon>
        <taxon>Ixodoidea</taxon>
        <taxon>Ixodidae</taxon>
        <taxon>Hyalomminae</taxon>
        <taxon>Hyalomma</taxon>
    </lineage>
</organism>
<keyword evidence="2" id="KW-1185">Reference proteome</keyword>
<accession>A0ACB7RWV6</accession>
<evidence type="ECO:0000313" key="2">
    <source>
        <dbReference type="Proteomes" id="UP000821845"/>
    </source>
</evidence>
<protein>
    <submittedName>
        <fullName evidence="1">Uncharacterized protein</fullName>
    </submittedName>
</protein>
<comment type="caution">
    <text evidence="1">The sequence shown here is derived from an EMBL/GenBank/DDBJ whole genome shotgun (WGS) entry which is preliminary data.</text>
</comment>
<dbReference type="EMBL" id="CM023487">
    <property type="protein sequence ID" value="KAH6926948.1"/>
    <property type="molecule type" value="Genomic_DNA"/>
</dbReference>
<name>A0ACB7RWV6_HYAAI</name>